<accession>A0A318KA42</accession>
<dbReference type="RefSeq" id="WP_040739273.1">
    <property type="nucleotide sequence ID" value="NZ_QJKF01000002.1"/>
</dbReference>
<proteinExistence type="predicted"/>
<evidence type="ECO:0000313" key="7">
    <source>
        <dbReference type="EMBL" id="PXX68376.1"/>
    </source>
</evidence>
<dbReference type="Proteomes" id="UP000247569">
    <property type="component" value="Unassembled WGS sequence"/>
</dbReference>
<feature type="region of interest" description="Disordered" evidence="5">
    <location>
        <begin position="1"/>
        <end position="29"/>
    </location>
</feature>
<keyword evidence="8" id="KW-1185">Reference proteome</keyword>
<keyword evidence="2 4" id="KW-0238">DNA-binding</keyword>
<dbReference type="Pfam" id="PF00440">
    <property type="entry name" value="TetR_N"/>
    <property type="match status" value="1"/>
</dbReference>
<dbReference type="PRINTS" id="PR00455">
    <property type="entry name" value="HTHTETR"/>
</dbReference>
<dbReference type="EMBL" id="QJKF01000002">
    <property type="protein sequence ID" value="PXX68376.1"/>
    <property type="molecule type" value="Genomic_DNA"/>
</dbReference>
<protein>
    <submittedName>
        <fullName evidence="7">TetR family transcriptional regulator</fullName>
    </submittedName>
</protein>
<dbReference type="InterPro" id="IPR009057">
    <property type="entry name" value="Homeodomain-like_sf"/>
</dbReference>
<feature type="domain" description="HTH tetR-type" evidence="6">
    <location>
        <begin position="31"/>
        <end position="91"/>
    </location>
</feature>
<evidence type="ECO:0000313" key="8">
    <source>
        <dbReference type="Proteomes" id="UP000247569"/>
    </source>
</evidence>
<dbReference type="PANTHER" id="PTHR30055:SF234">
    <property type="entry name" value="HTH-TYPE TRANSCRIPTIONAL REGULATOR BETI"/>
    <property type="match status" value="1"/>
</dbReference>
<sequence length="221" mass="23476">MQRPKPGRRAAAERPGKEPRAGRRRSAKVDGDARQLILDAAEKLFAAQGFDATATAAIAGAAGVPKGLVFYYFPTKDSILSALMHERVPVPPIDDIDTVVAPGDPAASLVALDAALNLRDHHSSVLRVIMWREADTHPDVRRQLRRLRDQLLDVTARVLQASASAPVRPGTLSACAAAWVSAMFAIASTDRLHALDGVPIPSADDILDVAQVVAAGMTQLG</sequence>
<reference evidence="7 8" key="1">
    <citation type="submission" date="2018-05" db="EMBL/GenBank/DDBJ databases">
        <title>Genomic Encyclopedia of Type Strains, Phase IV (KMG-IV): sequencing the most valuable type-strain genomes for metagenomic binning, comparative biology and taxonomic classification.</title>
        <authorList>
            <person name="Goeker M."/>
        </authorList>
    </citation>
    <scope>NUCLEOTIDE SEQUENCE [LARGE SCALE GENOMIC DNA]</scope>
    <source>
        <strain evidence="7 8">DSM 44704</strain>
    </source>
</reference>
<feature type="compositionally biased region" description="Basic and acidic residues" evidence="5">
    <location>
        <begin position="10"/>
        <end position="29"/>
    </location>
</feature>
<dbReference type="InterPro" id="IPR001647">
    <property type="entry name" value="HTH_TetR"/>
</dbReference>
<evidence type="ECO:0000256" key="4">
    <source>
        <dbReference type="PROSITE-ProRule" id="PRU00335"/>
    </source>
</evidence>
<comment type="caution">
    <text evidence="7">The sequence shown here is derived from an EMBL/GenBank/DDBJ whole genome shotgun (WGS) entry which is preliminary data.</text>
</comment>
<dbReference type="SUPFAM" id="SSF46689">
    <property type="entry name" value="Homeodomain-like"/>
    <property type="match status" value="1"/>
</dbReference>
<evidence type="ECO:0000256" key="1">
    <source>
        <dbReference type="ARBA" id="ARBA00023015"/>
    </source>
</evidence>
<organism evidence="7 8">
    <name type="scientific">Nocardia tenerifensis</name>
    <dbReference type="NCBI Taxonomy" id="228006"/>
    <lineage>
        <taxon>Bacteria</taxon>
        <taxon>Bacillati</taxon>
        <taxon>Actinomycetota</taxon>
        <taxon>Actinomycetes</taxon>
        <taxon>Mycobacteriales</taxon>
        <taxon>Nocardiaceae</taxon>
        <taxon>Nocardia</taxon>
    </lineage>
</organism>
<dbReference type="PROSITE" id="PS50977">
    <property type="entry name" value="HTH_TETR_2"/>
    <property type="match status" value="1"/>
</dbReference>
<evidence type="ECO:0000259" key="6">
    <source>
        <dbReference type="PROSITE" id="PS50977"/>
    </source>
</evidence>
<dbReference type="GO" id="GO:0003700">
    <property type="term" value="F:DNA-binding transcription factor activity"/>
    <property type="evidence" value="ECO:0007669"/>
    <property type="project" value="TreeGrafter"/>
</dbReference>
<keyword evidence="3" id="KW-0804">Transcription</keyword>
<name>A0A318KA42_9NOCA</name>
<dbReference type="GO" id="GO:0000976">
    <property type="term" value="F:transcription cis-regulatory region binding"/>
    <property type="evidence" value="ECO:0007669"/>
    <property type="project" value="TreeGrafter"/>
</dbReference>
<dbReference type="AlphaFoldDB" id="A0A318KA42"/>
<dbReference type="Gene3D" id="1.10.357.10">
    <property type="entry name" value="Tetracycline Repressor, domain 2"/>
    <property type="match status" value="1"/>
</dbReference>
<feature type="DNA-binding region" description="H-T-H motif" evidence="4">
    <location>
        <begin position="54"/>
        <end position="73"/>
    </location>
</feature>
<gene>
    <name evidence="7" type="ORF">DFR70_10256</name>
</gene>
<keyword evidence="1" id="KW-0805">Transcription regulation</keyword>
<dbReference type="PANTHER" id="PTHR30055">
    <property type="entry name" value="HTH-TYPE TRANSCRIPTIONAL REGULATOR RUTR"/>
    <property type="match status" value="1"/>
</dbReference>
<dbReference type="OrthoDB" id="2356263at2"/>
<dbReference type="InterPro" id="IPR050109">
    <property type="entry name" value="HTH-type_TetR-like_transc_reg"/>
</dbReference>
<evidence type="ECO:0000256" key="2">
    <source>
        <dbReference type="ARBA" id="ARBA00023125"/>
    </source>
</evidence>
<evidence type="ECO:0000256" key="5">
    <source>
        <dbReference type="SAM" id="MobiDB-lite"/>
    </source>
</evidence>
<evidence type="ECO:0000256" key="3">
    <source>
        <dbReference type="ARBA" id="ARBA00023163"/>
    </source>
</evidence>